<dbReference type="InterPro" id="IPR023529">
    <property type="entry name" value="ProQ"/>
</dbReference>
<dbReference type="InterPro" id="IPR035236">
    <property type="entry name" value="ProQ_C"/>
</dbReference>
<dbReference type="GO" id="GO:0010608">
    <property type="term" value="P:post-transcriptional regulation of gene expression"/>
    <property type="evidence" value="ECO:0007669"/>
    <property type="project" value="InterPro"/>
</dbReference>
<proteinExistence type="inferred from homology"/>
<accession>A0A1H7Z5D0</accession>
<evidence type="ECO:0000256" key="1">
    <source>
        <dbReference type="ARBA" id="ARBA00022490"/>
    </source>
</evidence>
<evidence type="ECO:0000313" key="7">
    <source>
        <dbReference type="Proteomes" id="UP000198883"/>
    </source>
</evidence>
<gene>
    <name evidence="4" type="primary">proQ</name>
    <name evidence="6" type="ORF">SAMN05444853_12215</name>
</gene>
<dbReference type="GO" id="GO:0034057">
    <property type="term" value="F:RNA strand-exchange activity"/>
    <property type="evidence" value="ECO:0007669"/>
    <property type="project" value="UniProtKB-UniRule"/>
</dbReference>
<comment type="function">
    <text evidence="4">RNA chaperone with significant RNA binding, RNA strand exchange and RNA duplexing activities.</text>
</comment>
<sequence length="226" mass="25291">MEQLIIMSEQQSLQENSTQTAKTTMTVKETIAYLAEKFPLCFSIEGAIKPLKIGLFQDLAQALENDDKVSKTMLRQAIRGYTMGWRYLSACKEGVERVDLNGEPAGVIDASQAEHAAQTLAESKKIVSERRAQQRKTERKEFFKKKAQEQKKVVKRKSVNEHKKSVKTEENLTAIAHSDITKGLDVKVKVGNTVQQATVLGVEKQEVRVQLNSGLTLNVALNTIFI</sequence>
<comment type="subcellular location">
    <subcellularLocation>
        <location evidence="4">Cytoplasm</location>
    </subcellularLocation>
</comment>
<name>A0A1H7Z5D0_9PAST</name>
<dbReference type="STRING" id="97481.SAMN05444853_12215"/>
<dbReference type="AlphaFoldDB" id="A0A1H7Z5D0"/>
<evidence type="ECO:0000313" key="6">
    <source>
        <dbReference type="EMBL" id="SEM52677.1"/>
    </source>
</evidence>
<dbReference type="EMBL" id="FOBN01000022">
    <property type="protein sequence ID" value="SEM52677.1"/>
    <property type="molecule type" value="Genomic_DNA"/>
</dbReference>
<dbReference type="SUPFAM" id="SSF48657">
    <property type="entry name" value="FinO-like"/>
    <property type="match status" value="1"/>
</dbReference>
<dbReference type="PANTHER" id="PTHR38106:SF1">
    <property type="entry name" value="RNA CHAPERONE PROQ"/>
    <property type="match status" value="1"/>
</dbReference>
<dbReference type="SMART" id="SM00945">
    <property type="entry name" value="ProQ"/>
    <property type="match status" value="1"/>
</dbReference>
<dbReference type="PANTHER" id="PTHR38106">
    <property type="entry name" value="RNA CHAPERONE PROQ"/>
    <property type="match status" value="1"/>
</dbReference>
<evidence type="ECO:0000256" key="3">
    <source>
        <dbReference type="ARBA" id="ARBA00023186"/>
    </source>
</evidence>
<dbReference type="Proteomes" id="UP000198883">
    <property type="component" value="Unassembled WGS sequence"/>
</dbReference>
<feature type="domain" description="ProQ/FinO" evidence="5">
    <location>
        <begin position="22"/>
        <end position="136"/>
    </location>
</feature>
<dbReference type="Gene3D" id="1.10.1710.10">
    <property type="entry name" value="ProQ/FinO domain"/>
    <property type="match status" value="1"/>
</dbReference>
<protein>
    <recommendedName>
        <fullName evidence="4">RNA chaperone ProQ</fullName>
    </recommendedName>
</protein>
<dbReference type="Pfam" id="PF17516">
    <property type="entry name" value="ProQ_C"/>
    <property type="match status" value="1"/>
</dbReference>
<dbReference type="HAMAP" id="MF_00749">
    <property type="entry name" value="ProQ"/>
    <property type="match status" value="1"/>
</dbReference>
<evidence type="ECO:0000256" key="2">
    <source>
        <dbReference type="ARBA" id="ARBA00022884"/>
    </source>
</evidence>
<reference evidence="7" key="1">
    <citation type="submission" date="2016-10" db="EMBL/GenBank/DDBJ databases">
        <authorList>
            <person name="Varghese N."/>
            <person name="Submissions S."/>
        </authorList>
    </citation>
    <scope>NUCLEOTIDE SEQUENCE [LARGE SCALE GENOMIC DNA]</scope>
    <source>
        <strain evidence="7">DSM 24204</strain>
    </source>
</reference>
<evidence type="ECO:0000259" key="5">
    <source>
        <dbReference type="SMART" id="SM00945"/>
    </source>
</evidence>
<comment type="similarity">
    <text evidence="4">Belongs to the ProQ family.</text>
</comment>
<dbReference type="GO" id="GO:0033592">
    <property type="term" value="F:RNA strand annealing activity"/>
    <property type="evidence" value="ECO:0007669"/>
    <property type="project" value="UniProtKB-UniRule"/>
</dbReference>
<evidence type="ECO:0000256" key="4">
    <source>
        <dbReference type="HAMAP-Rule" id="MF_00749"/>
    </source>
</evidence>
<keyword evidence="3 4" id="KW-0143">Chaperone</keyword>
<dbReference type="GO" id="GO:0005829">
    <property type="term" value="C:cytosol"/>
    <property type="evidence" value="ECO:0007669"/>
    <property type="project" value="TreeGrafter"/>
</dbReference>
<dbReference type="InterPro" id="IPR016103">
    <property type="entry name" value="ProQ/FinO"/>
</dbReference>
<dbReference type="NCBIfam" id="NF003434">
    <property type="entry name" value="PRK04950.1"/>
    <property type="match status" value="1"/>
</dbReference>
<organism evidence="6 7">
    <name type="scientific">Phocoenobacter skyensis</name>
    <dbReference type="NCBI Taxonomy" id="97481"/>
    <lineage>
        <taxon>Bacteria</taxon>
        <taxon>Pseudomonadati</taxon>
        <taxon>Pseudomonadota</taxon>
        <taxon>Gammaproteobacteria</taxon>
        <taxon>Pasteurellales</taxon>
        <taxon>Pasteurellaceae</taxon>
        <taxon>Phocoenobacter</taxon>
    </lineage>
</organism>
<dbReference type="InterPro" id="IPR036442">
    <property type="entry name" value="ProQ/FinO_sf"/>
</dbReference>
<dbReference type="Pfam" id="PF04352">
    <property type="entry name" value="ProQ"/>
    <property type="match status" value="1"/>
</dbReference>
<keyword evidence="1 4" id="KW-0963">Cytoplasm</keyword>
<keyword evidence="2 4" id="KW-0694">RNA-binding</keyword>